<dbReference type="SUPFAM" id="SSF52540">
    <property type="entry name" value="P-loop containing nucleoside triphosphate hydrolases"/>
    <property type="match status" value="1"/>
</dbReference>
<feature type="region of interest" description="Disordered" evidence="7">
    <location>
        <begin position="406"/>
        <end position="471"/>
    </location>
</feature>
<dbReference type="InterPro" id="IPR011545">
    <property type="entry name" value="DEAD/DEAH_box_helicase_dom"/>
</dbReference>
<dbReference type="PROSITE" id="PS51192">
    <property type="entry name" value="HELICASE_ATP_BIND_1"/>
    <property type="match status" value="1"/>
</dbReference>
<dbReference type="Pfam" id="PF00271">
    <property type="entry name" value="Helicase_C"/>
    <property type="match status" value="1"/>
</dbReference>
<dbReference type="EMBL" id="RBAM01000001">
    <property type="protein sequence ID" value="RKN77644.1"/>
    <property type="molecule type" value="Genomic_DNA"/>
</dbReference>
<sequence>MNHPDHPGTSYGDPARSVALSSAVAPVASFADLELPSAVLRTLTERGLSEPFPIQAATLPSALAGSDVLGRGRTGSGKTLAFGLPLLARTAGRRAEPKQPLALVLVPTRELAIQVTESLAPYADALRLRMATVVGGMSIGRQAAALRDGAEVVIATPGRLHDLIERKACRLERVRITVLDEADQMCDMGFLPQVTQVLDQVHHDGQRMLFSATLDRDVDQLVRRYLHDPVVHSVDPSAGAVTTMNHHVLVVHGPDRYAVTTEIAARDGRVLLFLDTKHAVDQLTRHLRASGVHAAALHSGKSQPQRTRTLAQFKNGAITVLVATNVAARGLHVDDLDLVVNVDPPTDPKDYVHRAGRTARAGQSGSVVTLVLPGQRRDMSRLMTEAGIEPLITKVRSGEAELSRITGAKAPSGTPLDGKPAAAGAKNTNAPFRGLGTSKDATRRTGGKSRKATEARKLAEARQAARIRRGS</sequence>
<evidence type="ECO:0000313" key="12">
    <source>
        <dbReference type="Proteomes" id="UP000270343"/>
    </source>
</evidence>
<dbReference type="GO" id="GO:0005829">
    <property type="term" value="C:cytosol"/>
    <property type="evidence" value="ECO:0007669"/>
    <property type="project" value="TreeGrafter"/>
</dbReference>
<feature type="domain" description="DEAD-box RNA helicase Q" evidence="10">
    <location>
        <begin position="28"/>
        <end position="56"/>
    </location>
</feature>
<comment type="similarity">
    <text evidence="5">Belongs to the DEAD box helicase family.</text>
</comment>
<name>A0A3B0BZS0_9ACTN</name>
<dbReference type="AlphaFoldDB" id="A0A3B0BZS0"/>
<dbReference type="Proteomes" id="UP000270343">
    <property type="component" value="Unassembled WGS sequence"/>
</dbReference>
<dbReference type="PROSITE" id="PS51194">
    <property type="entry name" value="HELICASE_CTER"/>
    <property type="match status" value="1"/>
</dbReference>
<organism evidence="11 12">
    <name type="scientific">Streptomyces klenkii</name>
    <dbReference type="NCBI Taxonomy" id="1420899"/>
    <lineage>
        <taxon>Bacteria</taxon>
        <taxon>Bacillati</taxon>
        <taxon>Actinomycetota</taxon>
        <taxon>Actinomycetes</taxon>
        <taxon>Kitasatosporales</taxon>
        <taxon>Streptomycetaceae</taxon>
        <taxon>Streptomyces</taxon>
    </lineage>
</organism>
<dbReference type="Gene3D" id="3.40.50.300">
    <property type="entry name" value="P-loop containing nucleotide triphosphate hydrolases"/>
    <property type="match status" value="2"/>
</dbReference>
<feature type="domain" description="Helicase ATP-binding" evidence="8">
    <location>
        <begin position="59"/>
        <end position="232"/>
    </location>
</feature>
<dbReference type="PANTHER" id="PTHR47959:SF13">
    <property type="entry name" value="ATP-DEPENDENT RNA HELICASE RHLE"/>
    <property type="match status" value="1"/>
</dbReference>
<dbReference type="InterPro" id="IPR014001">
    <property type="entry name" value="Helicase_ATP-bd"/>
</dbReference>
<feature type="domain" description="Helicase C-terminal" evidence="9">
    <location>
        <begin position="253"/>
        <end position="406"/>
    </location>
</feature>
<evidence type="ECO:0000259" key="8">
    <source>
        <dbReference type="PROSITE" id="PS51192"/>
    </source>
</evidence>
<evidence type="ECO:0000256" key="6">
    <source>
        <dbReference type="PROSITE-ProRule" id="PRU00552"/>
    </source>
</evidence>
<dbReference type="Pfam" id="PF00270">
    <property type="entry name" value="DEAD"/>
    <property type="match status" value="1"/>
</dbReference>
<keyword evidence="12" id="KW-1185">Reference proteome</keyword>
<comment type="caution">
    <text evidence="11">The sequence shown here is derived from an EMBL/GenBank/DDBJ whole genome shotgun (WGS) entry which is preliminary data.</text>
</comment>
<dbReference type="RefSeq" id="WP_120753260.1">
    <property type="nucleotide sequence ID" value="NZ_RBAM01000001.1"/>
</dbReference>
<feature type="short sequence motif" description="Q motif" evidence="6">
    <location>
        <begin position="28"/>
        <end position="56"/>
    </location>
</feature>
<dbReference type="InterPro" id="IPR027417">
    <property type="entry name" value="P-loop_NTPase"/>
</dbReference>
<dbReference type="GO" id="GO:0003724">
    <property type="term" value="F:RNA helicase activity"/>
    <property type="evidence" value="ECO:0007669"/>
    <property type="project" value="InterPro"/>
</dbReference>
<dbReference type="GO" id="GO:0003676">
    <property type="term" value="F:nucleic acid binding"/>
    <property type="evidence" value="ECO:0007669"/>
    <property type="project" value="InterPro"/>
</dbReference>
<dbReference type="InterPro" id="IPR050079">
    <property type="entry name" value="DEAD_box_RNA_helicase"/>
</dbReference>
<accession>A0A3B0BZS0</accession>
<evidence type="ECO:0000313" key="11">
    <source>
        <dbReference type="EMBL" id="RKN77644.1"/>
    </source>
</evidence>
<keyword evidence="4" id="KW-0067">ATP-binding</keyword>
<proteinExistence type="inferred from homology"/>
<gene>
    <name evidence="11" type="ORF">D7231_02780</name>
</gene>
<dbReference type="CDD" id="cd00268">
    <property type="entry name" value="DEADc"/>
    <property type="match status" value="1"/>
</dbReference>
<dbReference type="InterPro" id="IPR014014">
    <property type="entry name" value="RNA_helicase_DEAD_Q_motif"/>
</dbReference>
<keyword evidence="1" id="KW-0547">Nucleotide-binding</keyword>
<dbReference type="CDD" id="cd18787">
    <property type="entry name" value="SF2_C_DEAD"/>
    <property type="match status" value="1"/>
</dbReference>
<dbReference type="InterPro" id="IPR001650">
    <property type="entry name" value="Helicase_C-like"/>
</dbReference>
<dbReference type="PANTHER" id="PTHR47959">
    <property type="entry name" value="ATP-DEPENDENT RNA HELICASE RHLE-RELATED"/>
    <property type="match status" value="1"/>
</dbReference>
<evidence type="ECO:0000256" key="1">
    <source>
        <dbReference type="ARBA" id="ARBA00022741"/>
    </source>
</evidence>
<dbReference type="SMART" id="SM00490">
    <property type="entry name" value="HELICc"/>
    <property type="match status" value="1"/>
</dbReference>
<evidence type="ECO:0000259" key="10">
    <source>
        <dbReference type="PROSITE" id="PS51195"/>
    </source>
</evidence>
<evidence type="ECO:0000256" key="7">
    <source>
        <dbReference type="SAM" id="MobiDB-lite"/>
    </source>
</evidence>
<dbReference type="GO" id="GO:0016787">
    <property type="term" value="F:hydrolase activity"/>
    <property type="evidence" value="ECO:0007669"/>
    <property type="project" value="UniProtKB-KW"/>
</dbReference>
<feature type="compositionally biased region" description="Basic and acidic residues" evidence="7">
    <location>
        <begin position="451"/>
        <end position="460"/>
    </location>
</feature>
<protein>
    <submittedName>
        <fullName evidence="11">DEAD/DEAH box helicase</fullName>
    </submittedName>
</protein>
<dbReference type="InterPro" id="IPR044742">
    <property type="entry name" value="DEAD/DEAH_RhlB"/>
</dbReference>
<evidence type="ECO:0000256" key="2">
    <source>
        <dbReference type="ARBA" id="ARBA00022801"/>
    </source>
</evidence>
<dbReference type="OrthoDB" id="9805696at2"/>
<evidence type="ECO:0000256" key="5">
    <source>
        <dbReference type="ARBA" id="ARBA00038437"/>
    </source>
</evidence>
<reference evidence="11 12" key="1">
    <citation type="journal article" date="2015" name="Antonie Van Leeuwenhoek">
        <title>Streptomyces klenkii sp. nov., isolated from deep marine sediment.</title>
        <authorList>
            <person name="Veyisoglu A."/>
            <person name="Sahin N."/>
        </authorList>
    </citation>
    <scope>NUCLEOTIDE SEQUENCE [LARGE SCALE GENOMIC DNA]</scope>
    <source>
        <strain evidence="11 12">KCTC 29202</strain>
    </source>
</reference>
<dbReference type="SMART" id="SM00487">
    <property type="entry name" value="DEXDc"/>
    <property type="match status" value="1"/>
</dbReference>
<keyword evidence="3 11" id="KW-0347">Helicase</keyword>
<dbReference type="PROSITE" id="PS51195">
    <property type="entry name" value="Q_MOTIF"/>
    <property type="match status" value="1"/>
</dbReference>
<dbReference type="GO" id="GO:0005524">
    <property type="term" value="F:ATP binding"/>
    <property type="evidence" value="ECO:0007669"/>
    <property type="project" value="UniProtKB-KW"/>
</dbReference>
<evidence type="ECO:0000259" key="9">
    <source>
        <dbReference type="PROSITE" id="PS51194"/>
    </source>
</evidence>
<evidence type="ECO:0000256" key="3">
    <source>
        <dbReference type="ARBA" id="ARBA00022806"/>
    </source>
</evidence>
<evidence type="ECO:0000256" key="4">
    <source>
        <dbReference type="ARBA" id="ARBA00022840"/>
    </source>
</evidence>
<keyword evidence="2" id="KW-0378">Hydrolase</keyword>